<comment type="caution">
    <text evidence="1">The sequence shown here is derived from an EMBL/GenBank/DDBJ whole genome shotgun (WGS) entry which is preliminary data.</text>
</comment>
<dbReference type="Gene3D" id="3.40.50.2300">
    <property type="match status" value="1"/>
</dbReference>
<evidence type="ECO:0000313" key="1">
    <source>
        <dbReference type="EMBL" id="HEF65297.1"/>
    </source>
</evidence>
<name>A0A7C2B1Q1_THERO</name>
<dbReference type="CDD" id="cd00156">
    <property type="entry name" value="REC"/>
    <property type="match status" value="1"/>
</dbReference>
<dbReference type="PROSITE" id="PS50110">
    <property type="entry name" value="RESPONSE_REGULATORY"/>
    <property type="match status" value="1"/>
</dbReference>
<dbReference type="InterPro" id="IPR011006">
    <property type="entry name" value="CheY-like_superfamily"/>
</dbReference>
<protein>
    <submittedName>
        <fullName evidence="1">Response regulator transcription factor</fullName>
    </submittedName>
</protein>
<dbReference type="InterPro" id="IPR001789">
    <property type="entry name" value="Sig_transdc_resp-reg_receiver"/>
</dbReference>
<gene>
    <name evidence="1" type="ORF">ENP47_06845</name>
</gene>
<dbReference type="SUPFAM" id="SSF52172">
    <property type="entry name" value="CheY-like"/>
    <property type="match status" value="1"/>
</dbReference>
<organism evidence="1">
    <name type="scientific">Thermomicrobium roseum</name>
    <dbReference type="NCBI Taxonomy" id="500"/>
    <lineage>
        <taxon>Bacteria</taxon>
        <taxon>Pseudomonadati</taxon>
        <taxon>Thermomicrobiota</taxon>
        <taxon>Thermomicrobia</taxon>
        <taxon>Thermomicrobiales</taxon>
        <taxon>Thermomicrobiaceae</taxon>
        <taxon>Thermomicrobium</taxon>
    </lineage>
</organism>
<dbReference type="GO" id="GO:0000160">
    <property type="term" value="P:phosphorelay signal transduction system"/>
    <property type="evidence" value="ECO:0007669"/>
    <property type="project" value="InterPro"/>
</dbReference>
<sequence>MQHLPLIVLVEPEWPTRSYVRAELEELGYDVSVHARAADAIAYLERWGLRPHVIVVDLAQDGQQGEALRTLLEHYPEAALILLVSPLRAVPRWLEQRAAIVLKRPVTIRDIIATVQRLAPLPGNPSREA</sequence>
<dbReference type="AlphaFoldDB" id="A0A7C2B1Q1"/>
<reference evidence="1" key="1">
    <citation type="journal article" date="2020" name="mSystems">
        <title>Genome- and Community-Level Interaction Insights into Carbon Utilization and Element Cycling Functions of Hydrothermarchaeota in Hydrothermal Sediment.</title>
        <authorList>
            <person name="Zhou Z."/>
            <person name="Liu Y."/>
            <person name="Xu W."/>
            <person name="Pan J."/>
            <person name="Luo Z.H."/>
            <person name="Li M."/>
        </authorList>
    </citation>
    <scope>NUCLEOTIDE SEQUENCE [LARGE SCALE GENOMIC DNA]</scope>
    <source>
        <strain evidence="1">SpSt-222</strain>
    </source>
</reference>
<dbReference type="EMBL" id="DSJL01000011">
    <property type="protein sequence ID" value="HEF65297.1"/>
    <property type="molecule type" value="Genomic_DNA"/>
</dbReference>
<accession>A0A7C2B1Q1</accession>
<proteinExistence type="predicted"/>